<keyword evidence="3" id="KW-0812">Transmembrane</keyword>
<reference evidence="5" key="1">
    <citation type="submission" date="2025-08" db="UniProtKB">
        <authorList>
            <consortium name="RefSeq"/>
        </authorList>
    </citation>
    <scope>IDENTIFICATION</scope>
</reference>
<sequence>MIRETSPIQSSSHNSHIPFSYMRTSLFLLTFIFLLIFLTGVPLLCIFLILKPQMPVFSLQTVHVESYKLNVSSQNLLVSSVFSLNVTAENPNKVALSYEPSRFHVLSQGLVVGLIRIPQFHQPPLSKNVSVQTRVLFERVNVSEIMSASSRKYEDGSSSKAVFDFRILGDVRAQVRIFHLTLPQIKVALDCDLSVSESKFSAGNEVYSMRWSHNQMISFPLNSKTVSKKCSLAILM</sequence>
<evidence type="ECO:0000256" key="2">
    <source>
        <dbReference type="ARBA" id="ARBA00023136"/>
    </source>
</evidence>
<gene>
    <name evidence="5" type="primary">LOC110011697</name>
</gene>
<dbReference type="PANTHER" id="PTHR31234:SF54">
    <property type="entry name" value="LATE EMBRYOGENESIS ABUNDANT PROTEIN LEA-2 SUBGROUP DOMAIN-CONTAINING PROTEIN"/>
    <property type="match status" value="1"/>
</dbReference>
<evidence type="ECO:0000313" key="4">
    <source>
        <dbReference type="Proteomes" id="UP000504604"/>
    </source>
</evidence>
<dbReference type="InterPro" id="IPR044839">
    <property type="entry name" value="NDR1-like"/>
</dbReference>
<evidence type="ECO:0000256" key="3">
    <source>
        <dbReference type="SAM" id="Phobius"/>
    </source>
</evidence>
<feature type="transmembrane region" description="Helical" evidence="3">
    <location>
        <begin position="26"/>
        <end position="50"/>
    </location>
</feature>
<name>A0A8M8UW61_SESIN</name>
<dbReference type="GeneID" id="110011697"/>
<dbReference type="Proteomes" id="UP000504604">
    <property type="component" value="Linkage group LG3"/>
</dbReference>
<proteinExistence type="predicted"/>
<keyword evidence="2 3" id="KW-0472">Membrane</keyword>
<evidence type="ECO:0000256" key="1">
    <source>
        <dbReference type="ARBA" id="ARBA00004370"/>
    </source>
</evidence>
<dbReference type="GO" id="GO:0098542">
    <property type="term" value="P:defense response to other organism"/>
    <property type="evidence" value="ECO:0007669"/>
    <property type="project" value="InterPro"/>
</dbReference>
<dbReference type="RefSeq" id="XP_020548106.1">
    <property type="nucleotide sequence ID" value="XM_020692447.1"/>
</dbReference>
<protein>
    <submittedName>
        <fullName evidence="5">Uncharacterized protein LOC110011697</fullName>
    </submittedName>
</protein>
<comment type="subcellular location">
    <subcellularLocation>
        <location evidence="1">Membrane</location>
    </subcellularLocation>
</comment>
<dbReference type="OrthoDB" id="748092at2759"/>
<keyword evidence="3" id="KW-1133">Transmembrane helix</keyword>
<dbReference type="PANTHER" id="PTHR31234">
    <property type="entry name" value="LATE EMBRYOGENESIS ABUNDANT (LEA) HYDROXYPROLINE-RICH GLYCOPROTEIN FAMILY"/>
    <property type="match status" value="1"/>
</dbReference>
<accession>A0A8M8UW61</accession>
<dbReference type="GO" id="GO:0005886">
    <property type="term" value="C:plasma membrane"/>
    <property type="evidence" value="ECO:0007669"/>
    <property type="project" value="TreeGrafter"/>
</dbReference>
<keyword evidence="4" id="KW-1185">Reference proteome</keyword>
<dbReference type="KEGG" id="sind:110011697"/>
<dbReference type="AlphaFoldDB" id="A0A8M8UW61"/>
<evidence type="ECO:0000313" key="5">
    <source>
        <dbReference type="RefSeq" id="XP_020548106.1"/>
    </source>
</evidence>
<organism evidence="4 5">
    <name type="scientific">Sesamum indicum</name>
    <name type="common">Oriental sesame</name>
    <name type="synonym">Sesamum orientale</name>
    <dbReference type="NCBI Taxonomy" id="4182"/>
    <lineage>
        <taxon>Eukaryota</taxon>
        <taxon>Viridiplantae</taxon>
        <taxon>Streptophyta</taxon>
        <taxon>Embryophyta</taxon>
        <taxon>Tracheophyta</taxon>
        <taxon>Spermatophyta</taxon>
        <taxon>Magnoliopsida</taxon>
        <taxon>eudicotyledons</taxon>
        <taxon>Gunneridae</taxon>
        <taxon>Pentapetalae</taxon>
        <taxon>asterids</taxon>
        <taxon>lamiids</taxon>
        <taxon>Lamiales</taxon>
        <taxon>Pedaliaceae</taxon>
        <taxon>Sesamum</taxon>
    </lineage>
</organism>